<evidence type="ECO:0000256" key="4">
    <source>
        <dbReference type="ARBA" id="ARBA00022967"/>
    </source>
</evidence>
<comment type="subcellular location">
    <subcellularLocation>
        <location evidence="1">Membrane</location>
        <topology evidence="1">Multi-pass membrane protein</topology>
    </subcellularLocation>
</comment>
<keyword evidence="3 8" id="KW-0812">Transmembrane</keyword>
<reference evidence="10 11" key="1">
    <citation type="journal article" date="2020" name="bioRxiv">
        <title>Sequence and annotation of 42 cannabis genomes reveals extensive copy number variation in cannabinoid synthesis and pathogen resistance genes.</title>
        <authorList>
            <person name="Mckernan K.J."/>
            <person name="Helbert Y."/>
            <person name="Kane L.T."/>
            <person name="Ebling H."/>
            <person name="Zhang L."/>
            <person name="Liu B."/>
            <person name="Eaton Z."/>
            <person name="Mclaughlin S."/>
            <person name="Kingan S."/>
            <person name="Baybayan P."/>
            <person name="Concepcion G."/>
            <person name="Jordan M."/>
            <person name="Riva A."/>
            <person name="Barbazuk W."/>
            <person name="Harkins T."/>
        </authorList>
    </citation>
    <scope>NUCLEOTIDE SEQUENCE [LARGE SCALE GENOMIC DNA]</scope>
    <source>
        <strain evidence="11">cv. Jamaican Lion 4</strain>
        <tissue evidence="10">Leaf</tissue>
    </source>
</reference>
<evidence type="ECO:0000256" key="7">
    <source>
        <dbReference type="ARBA" id="ARBA00023136"/>
    </source>
</evidence>
<proteinExistence type="predicted"/>
<name>A0A7J6FCV0_CANSA</name>
<organism evidence="10 11">
    <name type="scientific">Cannabis sativa</name>
    <name type="common">Hemp</name>
    <name type="synonym">Marijuana</name>
    <dbReference type="NCBI Taxonomy" id="3483"/>
    <lineage>
        <taxon>Eukaryota</taxon>
        <taxon>Viridiplantae</taxon>
        <taxon>Streptophyta</taxon>
        <taxon>Embryophyta</taxon>
        <taxon>Tracheophyta</taxon>
        <taxon>Spermatophyta</taxon>
        <taxon>Magnoliopsida</taxon>
        <taxon>eudicotyledons</taxon>
        <taxon>Gunneridae</taxon>
        <taxon>Pentapetalae</taxon>
        <taxon>rosids</taxon>
        <taxon>fabids</taxon>
        <taxon>Rosales</taxon>
        <taxon>Cannabaceae</taxon>
        <taxon>Cannabis</taxon>
    </lineage>
</organism>
<dbReference type="EMBL" id="JAATIP010000134">
    <property type="protein sequence ID" value="KAF4368517.1"/>
    <property type="molecule type" value="Genomic_DNA"/>
</dbReference>
<dbReference type="Proteomes" id="UP000525078">
    <property type="component" value="Unassembled WGS sequence"/>
</dbReference>
<accession>A0A7J6FCV0</accession>
<keyword evidence="2" id="KW-0813">Transport</keyword>
<dbReference type="GO" id="GO:0009536">
    <property type="term" value="C:plastid"/>
    <property type="evidence" value="ECO:0007669"/>
    <property type="project" value="UniProtKB-ARBA"/>
</dbReference>
<feature type="transmembrane region" description="Helical" evidence="8">
    <location>
        <begin position="5"/>
        <end position="23"/>
    </location>
</feature>
<keyword evidence="4" id="KW-1278">Translocase</keyword>
<dbReference type="InterPro" id="IPR001750">
    <property type="entry name" value="ND/Mrp_TM"/>
</dbReference>
<evidence type="ECO:0000313" key="10">
    <source>
        <dbReference type="EMBL" id="KAF4368517.1"/>
    </source>
</evidence>
<feature type="domain" description="NADH:quinone oxidoreductase/Mrp antiporter transmembrane" evidence="9">
    <location>
        <begin position="1"/>
        <end position="72"/>
    </location>
</feature>
<evidence type="ECO:0000256" key="2">
    <source>
        <dbReference type="ARBA" id="ARBA00022448"/>
    </source>
</evidence>
<keyword evidence="5 8" id="KW-1133">Transmembrane helix</keyword>
<keyword evidence="6" id="KW-0520">NAD</keyword>
<keyword evidence="7 8" id="KW-0472">Membrane</keyword>
<evidence type="ECO:0000259" key="9">
    <source>
        <dbReference type="Pfam" id="PF00361"/>
    </source>
</evidence>
<evidence type="ECO:0000256" key="3">
    <source>
        <dbReference type="ARBA" id="ARBA00022692"/>
    </source>
</evidence>
<sequence>MKRMLAYSSIGQIGYVIIGIIVGDSNGGYASMITYMLFYIFMNLGTFACIVLFGLRTRTDNIRDYAGLYTKDIPNSLINTFFVHIESSSSSSFYLSSMIQLHTIGHQ</sequence>
<dbReference type="AlphaFoldDB" id="A0A7J6FCV0"/>
<dbReference type="GO" id="GO:0016020">
    <property type="term" value="C:membrane"/>
    <property type="evidence" value="ECO:0007669"/>
    <property type="project" value="UniProtKB-SubCell"/>
</dbReference>
<evidence type="ECO:0000256" key="5">
    <source>
        <dbReference type="ARBA" id="ARBA00022989"/>
    </source>
</evidence>
<evidence type="ECO:0000313" key="11">
    <source>
        <dbReference type="Proteomes" id="UP000525078"/>
    </source>
</evidence>
<feature type="transmembrane region" description="Helical" evidence="8">
    <location>
        <begin position="35"/>
        <end position="55"/>
    </location>
</feature>
<dbReference type="PANTHER" id="PTHR22773">
    <property type="entry name" value="NADH DEHYDROGENASE"/>
    <property type="match status" value="1"/>
</dbReference>
<gene>
    <name evidence="10" type="ORF">F8388_018641</name>
</gene>
<evidence type="ECO:0000256" key="1">
    <source>
        <dbReference type="ARBA" id="ARBA00004141"/>
    </source>
</evidence>
<evidence type="ECO:0000256" key="6">
    <source>
        <dbReference type="ARBA" id="ARBA00023027"/>
    </source>
</evidence>
<comment type="caution">
    <text evidence="10">The sequence shown here is derived from an EMBL/GenBank/DDBJ whole genome shotgun (WGS) entry which is preliminary data.</text>
</comment>
<protein>
    <recommendedName>
        <fullName evidence="9">NADH:quinone oxidoreductase/Mrp antiporter transmembrane domain-containing protein</fullName>
    </recommendedName>
</protein>
<evidence type="ECO:0000256" key="8">
    <source>
        <dbReference type="SAM" id="Phobius"/>
    </source>
</evidence>
<dbReference type="Pfam" id="PF00361">
    <property type="entry name" value="Proton_antipo_M"/>
    <property type="match status" value="1"/>
</dbReference>